<organism evidence="2 3">
    <name type="scientific">Caulobacter ginsengisoli</name>
    <dbReference type="NCBI Taxonomy" id="400775"/>
    <lineage>
        <taxon>Bacteria</taxon>
        <taxon>Pseudomonadati</taxon>
        <taxon>Pseudomonadota</taxon>
        <taxon>Alphaproteobacteria</taxon>
        <taxon>Caulobacterales</taxon>
        <taxon>Caulobacteraceae</taxon>
        <taxon>Caulobacter</taxon>
    </lineage>
</organism>
<dbReference type="InterPro" id="IPR007466">
    <property type="entry name" value="Peptidyl-Arg-deiminase_porph"/>
</dbReference>
<dbReference type="PANTHER" id="PTHR31377">
    <property type="entry name" value="AGMATINE DEIMINASE-RELATED"/>
    <property type="match status" value="1"/>
</dbReference>
<evidence type="ECO:0000313" key="2">
    <source>
        <dbReference type="EMBL" id="MDQ0466507.1"/>
    </source>
</evidence>
<keyword evidence="3" id="KW-1185">Reference proteome</keyword>
<gene>
    <name evidence="2" type="ORF">QO010_004302</name>
</gene>
<dbReference type="Pfam" id="PF04371">
    <property type="entry name" value="PAD_porph"/>
    <property type="match status" value="1"/>
</dbReference>
<evidence type="ECO:0000256" key="1">
    <source>
        <dbReference type="ARBA" id="ARBA00022801"/>
    </source>
</evidence>
<dbReference type="SUPFAM" id="SSF55909">
    <property type="entry name" value="Pentein"/>
    <property type="match status" value="1"/>
</dbReference>
<dbReference type="EC" id="3.5.3.12" evidence="2"/>
<proteinExistence type="predicted"/>
<dbReference type="Gene3D" id="3.75.10.10">
    <property type="entry name" value="L-arginine/glycine Amidinotransferase, Chain A"/>
    <property type="match status" value="1"/>
</dbReference>
<protein>
    <submittedName>
        <fullName evidence="2">Agmatine deiminase</fullName>
        <ecNumber evidence="2">3.5.3.12</ecNumber>
    </submittedName>
</protein>
<comment type="caution">
    <text evidence="2">The sequence shown here is derived from an EMBL/GenBank/DDBJ whole genome shotgun (WGS) entry which is preliminary data.</text>
</comment>
<dbReference type="EMBL" id="JAUSVS010000012">
    <property type="protein sequence ID" value="MDQ0466507.1"/>
    <property type="molecule type" value="Genomic_DNA"/>
</dbReference>
<reference evidence="2 3" key="1">
    <citation type="submission" date="2023-07" db="EMBL/GenBank/DDBJ databases">
        <title>Genomic Encyclopedia of Type Strains, Phase IV (KMG-IV): sequencing the most valuable type-strain genomes for metagenomic binning, comparative biology and taxonomic classification.</title>
        <authorList>
            <person name="Goeker M."/>
        </authorList>
    </citation>
    <scope>NUCLEOTIDE SEQUENCE [LARGE SCALE GENOMIC DNA]</scope>
    <source>
        <strain evidence="2 3">DSM 18695</strain>
    </source>
</reference>
<dbReference type="PANTHER" id="PTHR31377:SF0">
    <property type="entry name" value="AGMATINE DEIMINASE-RELATED"/>
    <property type="match status" value="1"/>
</dbReference>
<evidence type="ECO:0000313" key="3">
    <source>
        <dbReference type="Proteomes" id="UP001228905"/>
    </source>
</evidence>
<name>A0ABU0IWW5_9CAUL</name>
<sequence length="332" mass="34956">MTTPLVPAEWSPHRAMWLGFPSHGELWEDNLEPAQDEVAALARALAGPGGERVRLMVCGDEAEAAARARLDGVAGVEFVRGLFGDIWLRDTGPLFTADGTAQAFGFNGWGGKYQLEGDEAVAGQIAAAAGAPLNVHDFILEGGALDHDGLGTVLTTRQCLLNPNRNPGWDQAAAEAALTAALGARKVLWLGDGLRNDHTDGHVDNLARFVAPGVVACPVAVGRADPNTDLYGETARLLSGMTDARGAALTVMRIPSPGWTEDSHGDMVPASHMNFLIANGAVIVPIYDEKIGEYALAALRSLFPERQVIGLPSRAILTGGGSFHCISQQEPA</sequence>
<dbReference type="Proteomes" id="UP001228905">
    <property type="component" value="Unassembled WGS sequence"/>
</dbReference>
<accession>A0ABU0IWW5</accession>
<dbReference type="RefSeq" id="WP_307352611.1">
    <property type="nucleotide sequence ID" value="NZ_JAUSVS010000012.1"/>
</dbReference>
<keyword evidence="1 2" id="KW-0378">Hydrolase</keyword>
<dbReference type="GO" id="GO:0047632">
    <property type="term" value="F:agmatine deiminase activity"/>
    <property type="evidence" value="ECO:0007669"/>
    <property type="project" value="UniProtKB-EC"/>
</dbReference>